<gene>
    <name evidence="2" type="ORF">CPB84DRAFT_1843331</name>
</gene>
<evidence type="ECO:0000313" key="3">
    <source>
        <dbReference type="Proteomes" id="UP000724874"/>
    </source>
</evidence>
<dbReference type="Proteomes" id="UP000724874">
    <property type="component" value="Unassembled WGS sequence"/>
</dbReference>
<name>A0A9P5NWQ4_GYMJU</name>
<comment type="caution">
    <text evidence="2">The sequence shown here is derived from an EMBL/GenBank/DDBJ whole genome shotgun (WGS) entry which is preliminary data.</text>
</comment>
<evidence type="ECO:0000256" key="1">
    <source>
        <dbReference type="SAM" id="MobiDB-lite"/>
    </source>
</evidence>
<feature type="compositionally biased region" description="Polar residues" evidence="1">
    <location>
        <begin position="61"/>
        <end position="76"/>
    </location>
</feature>
<sequence>MVKQSVPTPSAKRKAPAKDTPTSERSRPPKKLKSSNVVDTASTSATSKSKRAPQKNAEAGPSTQKSHSTASPTRISSRVPKPTMKKVASEAQTAKRKSRIFVEEPDSDSDGLPLHILPSAARKQASSTFPSKPEATPKRKVVHLGAIELSSGSEDNSRARPPRKRVKSSSKPSAQSEVIDLCSDDDVPSKEDTLANPRARKKSTAASNAGNKVTPPKDVLTPEEDTPKTISPQKKDIVSKNVAPIPEDQVVVIVLTDDEAETSTIRKQKSPVQDLGANNTLQAASLLTLDIVDTPKNPANTEVQKLPSPDNKPPVMDSFELAIPPHFLHPSPLYPLQKSIPLQA</sequence>
<proteinExistence type="predicted"/>
<reference evidence="2" key="1">
    <citation type="submission" date="2020-11" db="EMBL/GenBank/DDBJ databases">
        <authorList>
            <consortium name="DOE Joint Genome Institute"/>
            <person name="Ahrendt S."/>
            <person name="Riley R."/>
            <person name="Andreopoulos W."/>
            <person name="LaButti K."/>
            <person name="Pangilinan J."/>
            <person name="Ruiz-duenas F.J."/>
            <person name="Barrasa J.M."/>
            <person name="Sanchez-Garcia M."/>
            <person name="Camarero S."/>
            <person name="Miyauchi S."/>
            <person name="Serrano A."/>
            <person name="Linde D."/>
            <person name="Babiker R."/>
            <person name="Drula E."/>
            <person name="Ayuso-Fernandez I."/>
            <person name="Pacheco R."/>
            <person name="Padilla G."/>
            <person name="Ferreira P."/>
            <person name="Barriuso J."/>
            <person name="Kellner H."/>
            <person name="Castanera R."/>
            <person name="Alfaro M."/>
            <person name="Ramirez L."/>
            <person name="Pisabarro A.G."/>
            <person name="Kuo A."/>
            <person name="Tritt A."/>
            <person name="Lipzen A."/>
            <person name="He G."/>
            <person name="Yan M."/>
            <person name="Ng V."/>
            <person name="Cullen D."/>
            <person name="Martin F."/>
            <person name="Rosso M.-N."/>
            <person name="Henrissat B."/>
            <person name="Hibbett D."/>
            <person name="Martinez A.T."/>
            <person name="Grigoriev I.V."/>
        </authorList>
    </citation>
    <scope>NUCLEOTIDE SEQUENCE</scope>
    <source>
        <strain evidence="2">AH 44721</strain>
    </source>
</reference>
<protein>
    <submittedName>
        <fullName evidence="2">Uncharacterized protein</fullName>
    </submittedName>
</protein>
<keyword evidence="3" id="KW-1185">Reference proteome</keyword>
<dbReference type="OrthoDB" id="3070947at2759"/>
<evidence type="ECO:0000313" key="2">
    <source>
        <dbReference type="EMBL" id="KAF8908993.1"/>
    </source>
</evidence>
<dbReference type="AlphaFoldDB" id="A0A9P5NWQ4"/>
<dbReference type="EMBL" id="JADNYJ010000010">
    <property type="protein sequence ID" value="KAF8908993.1"/>
    <property type="molecule type" value="Genomic_DNA"/>
</dbReference>
<feature type="region of interest" description="Disordered" evidence="1">
    <location>
        <begin position="298"/>
        <end position="317"/>
    </location>
</feature>
<organism evidence="2 3">
    <name type="scientific">Gymnopilus junonius</name>
    <name type="common">Spectacular rustgill mushroom</name>
    <name type="synonym">Gymnopilus spectabilis subsp. junonius</name>
    <dbReference type="NCBI Taxonomy" id="109634"/>
    <lineage>
        <taxon>Eukaryota</taxon>
        <taxon>Fungi</taxon>
        <taxon>Dikarya</taxon>
        <taxon>Basidiomycota</taxon>
        <taxon>Agaricomycotina</taxon>
        <taxon>Agaricomycetes</taxon>
        <taxon>Agaricomycetidae</taxon>
        <taxon>Agaricales</taxon>
        <taxon>Agaricineae</taxon>
        <taxon>Hymenogastraceae</taxon>
        <taxon>Gymnopilus</taxon>
    </lineage>
</organism>
<feature type="region of interest" description="Disordered" evidence="1">
    <location>
        <begin position="1"/>
        <end position="241"/>
    </location>
</feature>
<accession>A0A9P5NWQ4</accession>